<proteinExistence type="predicted"/>
<gene>
    <name evidence="4" type="ORF">BJY22_000589</name>
</gene>
<dbReference type="CDD" id="cd05829">
    <property type="entry name" value="Sortase_F"/>
    <property type="match status" value="1"/>
</dbReference>
<dbReference type="Proteomes" id="UP000555407">
    <property type="component" value="Unassembled WGS sequence"/>
</dbReference>
<feature type="signal peptide" evidence="2">
    <location>
        <begin position="1"/>
        <end position="34"/>
    </location>
</feature>
<dbReference type="InterPro" id="IPR005754">
    <property type="entry name" value="Sortase"/>
</dbReference>
<dbReference type="GO" id="GO:0016787">
    <property type="term" value="F:hydrolase activity"/>
    <property type="evidence" value="ECO:0007669"/>
    <property type="project" value="UniProtKB-KW"/>
</dbReference>
<keyword evidence="1" id="KW-0378">Hydrolase</keyword>
<sequence length="408" mass="42728">MSPREPRRAPAARIATFLLLVVAAVLGAMQPAYAAPRQPDADYLNAAHQLNLTTIGAAQAAKTQGRTACVRRAAARIERDHRKLAAQELEVARRFGIKLATEPSTAQRQQLNAVASKAGTSGYDPAWLALQRQLHQQYLTLIDGPLPKAASPAVESVANAARPVVQMDLRMVAGPCRAETGTPTVPTGDGGQVAAAEQARTRAALVLFGIGVLLLLVGKKVPVRRRLLGVAAVALALAMVFGKPPGNTGEVPQAGAIADSEAAVPPVKLAMPGFLEATVTPVATARDGELQVPRSTADVGWWAAGAAPGSAGGTVLLAGHVDTARGRGVFAALSQVPVGARVAVTDGDGDDHWYRIVARRTYQQDALPADLFRGAAKPRLALVTCTGSYDRLKQRYSQNLVLYGVPLD</sequence>
<dbReference type="InterPro" id="IPR023365">
    <property type="entry name" value="Sortase_dom-sf"/>
</dbReference>
<dbReference type="InterPro" id="IPR042001">
    <property type="entry name" value="Sortase_F"/>
</dbReference>
<accession>A0A7X5ZYD6</accession>
<comment type="caution">
    <text evidence="4">The sequence shown here is derived from an EMBL/GenBank/DDBJ whole genome shotgun (WGS) entry which is preliminary data.</text>
</comment>
<dbReference type="InterPro" id="IPR025419">
    <property type="entry name" value="DUF4142"/>
</dbReference>
<protein>
    <submittedName>
        <fullName evidence="4">Putative outer membrane protein</fullName>
    </submittedName>
</protein>
<feature type="domain" description="DUF4142" evidence="3">
    <location>
        <begin position="39"/>
        <end position="172"/>
    </location>
</feature>
<dbReference type="SUPFAM" id="SSF63817">
    <property type="entry name" value="Sortase"/>
    <property type="match status" value="1"/>
</dbReference>
<keyword evidence="2" id="KW-0732">Signal</keyword>
<evidence type="ECO:0000313" key="5">
    <source>
        <dbReference type="Proteomes" id="UP000555407"/>
    </source>
</evidence>
<keyword evidence="5" id="KW-1185">Reference proteome</keyword>
<evidence type="ECO:0000256" key="1">
    <source>
        <dbReference type="ARBA" id="ARBA00022801"/>
    </source>
</evidence>
<reference evidence="4 5" key="1">
    <citation type="submission" date="2020-03" db="EMBL/GenBank/DDBJ databases">
        <title>Sequencing the genomes of 1000 actinobacteria strains.</title>
        <authorList>
            <person name="Klenk H.-P."/>
        </authorList>
    </citation>
    <scope>NUCLEOTIDE SEQUENCE [LARGE SCALE GENOMIC DNA]</scope>
    <source>
        <strain evidence="4 5">DSM 45490</strain>
    </source>
</reference>
<dbReference type="EMBL" id="JAASRO010000001">
    <property type="protein sequence ID" value="NIK54872.1"/>
    <property type="molecule type" value="Genomic_DNA"/>
</dbReference>
<dbReference type="PROSITE" id="PS00758">
    <property type="entry name" value="ARGE_DAPE_CPG2_1"/>
    <property type="match status" value="1"/>
</dbReference>
<dbReference type="Pfam" id="PF13628">
    <property type="entry name" value="DUF4142"/>
    <property type="match status" value="1"/>
</dbReference>
<dbReference type="AlphaFoldDB" id="A0A7X5ZYD6"/>
<evidence type="ECO:0000259" key="3">
    <source>
        <dbReference type="Pfam" id="PF13628"/>
    </source>
</evidence>
<dbReference type="InterPro" id="IPR001261">
    <property type="entry name" value="ArgE/DapE_CS"/>
</dbReference>
<dbReference type="RefSeq" id="WP_167203622.1">
    <property type="nucleotide sequence ID" value="NZ_JAASRO010000001.1"/>
</dbReference>
<evidence type="ECO:0000313" key="4">
    <source>
        <dbReference type="EMBL" id="NIK54872.1"/>
    </source>
</evidence>
<evidence type="ECO:0000256" key="2">
    <source>
        <dbReference type="SAM" id="SignalP"/>
    </source>
</evidence>
<dbReference type="Gene3D" id="2.40.260.10">
    <property type="entry name" value="Sortase"/>
    <property type="match status" value="1"/>
</dbReference>
<dbReference type="Pfam" id="PF04203">
    <property type="entry name" value="Sortase"/>
    <property type="match status" value="1"/>
</dbReference>
<organism evidence="4 5">
    <name type="scientific">Kribbella shirazensis</name>
    <dbReference type="NCBI Taxonomy" id="1105143"/>
    <lineage>
        <taxon>Bacteria</taxon>
        <taxon>Bacillati</taxon>
        <taxon>Actinomycetota</taxon>
        <taxon>Actinomycetes</taxon>
        <taxon>Propionibacteriales</taxon>
        <taxon>Kribbellaceae</taxon>
        <taxon>Kribbella</taxon>
    </lineage>
</organism>
<name>A0A7X5ZYD6_9ACTN</name>
<feature type="chain" id="PRO_5030910339" evidence="2">
    <location>
        <begin position="35"/>
        <end position="408"/>
    </location>
</feature>